<gene>
    <name evidence="1" type="ORF">DPMN_086042</name>
</gene>
<dbReference type="Proteomes" id="UP000828390">
    <property type="component" value="Unassembled WGS sequence"/>
</dbReference>
<comment type="caution">
    <text evidence="1">The sequence shown here is derived from an EMBL/GenBank/DDBJ whole genome shotgun (WGS) entry which is preliminary data.</text>
</comment>
<dbReference type="AlphaFoldDB" id="A0A9D3YEU5"/>
<proteinExistence type="predicted"/>
<evidence type="ECO:0000313" key="2">
    <source>
        <dbReference type="Proteomes" id="UP000828390"/>
    </source>
</evidence>
<accession>A0A9D3YEU5</accession>
<dbReference type="EMBL" id="JAIWYP010000016">
    <property type="protein sequence ID" value="KAH3698517.1"/>
    <property type="molecule type" value="Genomic_DNA"/>
</dbReference>
<protein>
    <submittedName>
        <fullName evidence="1">Uncharacterized protein</fullName>
    </submittedName>
</protein>
<evidence type="ECO:0000313" key="1">
    <source>
        <dbReference type="EMBL" id="KAH3698517.1"/>
    </source>
</evidence>
<reference evidence="1" key="2">
    <citation type="submission" date="2020-11" db="EMBL/GenBank/DDBJ databases">
        <authorList>
            <person name="McCartney M.A."/>
            <person name="Auch B."/>
            <person name="Kono T."/>
            <person name="Mallez S."/>
            <person name="Becker A."/>
            <person name="Gohl D.M."/>
            <person name="Silverstein K.A.T."/>
            <person name="Koren S."/>
            <person name="Bechman K.B."/>
            <person name="Herman A."/>
            <person name="Abrahante J.E."/>
            <person name="Garbe J."/>
        </authorList>
    </citation>
    <scope>NUCLEOTIDE SEQUENCE</scope>
    <source>
        <strain evidence="1">Duluth1</strain>
        <tissue evidence="1">Whole animal</tissue>
    </source>
</reference>
<reference evidence="1" key="1">
    <citation type="journal article" date="2019" name="bioRxiv">
        <title>The Genome of the Zebra Mussel, Dreissena polymorpha: A Resource for Invasive Species Research.</title>
        <authorList>
            <person name="McCartney M.A."/>
            <person name="Auch B."/>
            <person name="Kono T."/>
            <person name="Mallez S."/>
            <person name="Zhang Y."/>
            <person name="Obille A."/>
            <person name="Becker A."/>
            <person name="Abrahante J.E."/>
            <person name="Garbe J."/>
            <person name="Badalamenti J.P."/>
            <person name="Herman A."/>
            <person name="Mangelson H."/>
            <person name="Liachko I."/>
            <person name="Sullivan S."/>
            <person name="Sone E.D."/>
            <person name="Koren S."/>
            <person name="Silverstein K.A.T."/>
            <person name="Beckman K.B."/>
            <person name="Gohl D.M."/>
        </authorList>
    </citation>
    <scope>NUCLEOTIDE SEQUENCE</scope>
    <source>
        <strain evidence="1">Duluth1</strain>
        <tissue evidence="1">Whole animal</tissue>
    </source>
</reference>
<name>A0A9D3YEU5_DREPO</name>
<keyword evidence="2" id="KW-1185">Reference proteome</keyword>
<sequence length="57" mass="7033">MQRKYGYRVFNSLHIKKKFNVFEMVIHERHWLNNRNCSLGAYCDVEDVYIMPQLQRL</sequence>
<organism evidence="1 2">
    <name type="scientific">Dreissena polymorpha</name>
    <name type="common">Zebra mussel</name>
    <name type="synonym">Mytilus polymorpha</name>
    <dbReference type="NCBI Taxonomy" id="45954"/>
    <lineage>
        <taxon>Eukaryota</taxon>
        <taxon>Metazoa</taxon>
        <taxon>Spiralia</taxon>
        <taxon>Lophotrochozoa</taxon>
        <taxon>Mollusca</taxon>
        <taxon>Bivalvia</taxon>
        <taxon>Autobranchia</taxon>
        <taxon>Heteroconchia</taxon>
        <taxon>Euheterodonta</taxon>
        <taxon>Imparidentia</taxon>
        <taxon>Neoheterodontei</taxon>
        <taxon>Myida</taxon>
        <taxon>Dreissenoidea</taxon>
        <taxon>Dreissenidae</taxon>
        <taxon>Dreissena</taxon>
    </lineage>
</organism>